<evidence type="ECO:0000313" key="1">
    <source>
        <dbReference type="EMBL" id="RMC05188.1"/>
    </source>
</evidence>
<sequence>MKGDWTRHRALEDTTCDQLSAGCNSIHHPSLGLVTQAVLYTVKSTSVQVRSSQFLQENDEGKHGKGFTTFEVDSALSLSSGKWMTMSQKESTRVNVKPRLIKVFYEAQDPNSLPEKML</sequence>
<protein>
    <submittedName>
        <fullName evidence="1">Uncharacterized protein</fullName>
    </submittedName>
</protein>
<comment type="caution">
    <text evidence="1">The sequence shown here is derived from an EMBL/GenBank/DDBJ whole genome shotgun (WGS) entry which is preliminary data.</text>
</comment>
<name>A0A3M0JWQ3_HIRRU</name>
<keyword evidence="2" id="KW-1185">Reference proteome</keyword>
<reference evidence="1 2" key="1">
    <citation type="submission" date="2018-07" db="EMBL/GenBank/DDBJ databases">
        <title>A high quality draft genome assembly of the barn swallow (H. rustica rustica).</title>
        <authorList>
            <person name="Formenti G."/>
            <person name="Chiara M."/>
            <person name="Poveda L."/>
            <person name="Francoijs K.-J."/>
            <person name="Bonisoli-Alquati A."/>
            <person name="Canova L."/>
            <person name="Gianfranceschi L."/>
            <person name="Horner D.S."/>
            <person name="Saino N."/>
        </authorList>
    </citation>
    <scope>NUCLEOTIDE SEQUENCE [LARGE SCALE GENOMIC DNA]</scope>
    <source>
        <strain evidence="1">Chelidonia</strain>
        <tissue evidence="1">Blood</tissue>
    </source>
</reference>
<dbReference type="Proteomes" id="UP000269221">
    <property type="component" value="Unassembled WGS sequence"/>
</dbReference>
<accession>A0A3M0JWQ3</accession>
<evidence type="ECO:0000313" key="2">
    <source>
        <dbReference type="Proteomes" id="UP000269221"/>
    </source>
</evidence>
<organism evidence="1 2">
    <name type="scientific">Hirundo rustica rustica</name>
    <dbReference type="NCBI Taxonomy" id="333673"/>
    <lineage>
        <taxon>Eukaryota</taxon>
        <taxon>Metazoa</taxon>
        <taxon>Chordata</taxon>
        <taxon>Craniata</taxon>
        <taxon>Vertebrata</taxon>
        <taxon>Euteleostomi</taxon>
        <taxon>Archelosauria</taxon>
        <taxon>Archosauria</taxon>
        <taxon>Dinosauria</taxon>
        <taxon>Saurischia</taxon>
        <taxon>Theropoda</taxon>
        <taxon>Coelurosauria</taxon>
        <taxon>Aves</taxon>
        <taxon>Neognathae</taxon>
        <taxon>Neoaves</taxon>
        <taxon>Telluraves</taxon>
        <taxon>Australaves</taxon>
        <taxon>Passeriformes</taxon>
        <taxon>Sylvioidea</taxon>
        <taxon>Hirundinidae</taxon>
        <taxon>Hirundo</taxon>
    </lineage>
</organism>
<gene>
    <name evidence="1" type="ORF">DUI87_18372</name>
</gene>
<dbReference type="AlphaFoldDB" id="A0A3M0JWQ3"/>
<dbReference type="EMBL" id="QRBI01000123">
    <property type="protein sequence ID" value="RMC05188.1"/>
    <property type="molecule type" value="Genomic_DNA"/>
</dbReference>
<proteinExistence type="predicted"/>